<dbReference type="PRINTS" id="PR00080">
    <property type="entry name" value="SDRFAMILY"/>
</dbReference>
<accession>A0A1Z4MXS9</accession>
<gene>
    <name evidence="6" type="ORF">NIES37_22000</name>
</gene>
<dbReference type="RefSeq" id="WP_096575518.1">
    <property type="nucleotide sequence ID" value="NZ_CAWNJS010000001.1"/>
</dbReference>
<dbReference type="KEGG" id="ttq:NIES37_22000"/>
<evidence type="ECO:0000256" key="3">
    <source>
        <dbReference type="ARBA" id="ARBA00023002"/>
    </source>
</evidence>
<dbReference type="SMART" id="SM00822">
    <property type="entry name" value="PKS_KR"/>
    <property type="match status" value="1"/>
</dbReference>
<dbReference type="InterPro" id="IPR045313">
    <property type="entry name" value="CBR1-like"/>
</dbReference>
<proteinExistence type="inferred from homology"/>
<evidence type="ECO:0000256" key="2">
    <source>
        <dbReference type="ARBA" id="ARBA00022857"/>
    </source>
</evidence>
<sequence>MSNNKKIAVITGGNRGLGLEVSRELAKQGYQVILTSRNQEKGNAAATKLTDEELDVIYHPLDITSDESAHKLAEFLNKEFGKVDALVNNAGIYIDSEASGNNLSIFNTKIDTIQQTIETNVYGALRVTQALLPLMKNQNYGRIVNVSSGMGQLSSMGGGSPAYRISKTALNAVTRIFASELQGTNILVNSVCPGWVKTDMGGVNAPRTLEQGADTIVWLATLPDHSPTGGFFRDRQRIDW</sequence>
<dbReference type="Gene3D" id="3.40.50.720">
    <property type="entry name" value="NAD(P)-binding Rossmann-like Domain"/>
    <property type="match status" value="1"/>
</dbReference>
<reference evidence="6 7" key="1">
    <citation type="submission" date="2017-06" db="EMBL/GenBank/DDBJ databases">
        <title>Genome sequencing of cyanobaciteial culture collection at National Institute for Environmental Studies (NIES).</title>
        <authorList>
            <person name="Hirose Y."/>
            <person name="Shimura Y."/>
            <person name="Fujisawa T."/>
            <person name="Nakamura Y."/>
            <person name="Kawachi M."/>
        </authorList>
    </citation>
    <scope>NUCLEOTIDE SEQUENCE [LARGE SCALE GENOMIC DNA]</scope>
    <source>
        <strain evidence="6 7">NIES-37</strain>
    </source>
</reference>
<evidence type="ECO:0000313" key="7">
    <source>
        <dbReference type="Proteomes" id="UP000218785"/>
    </source>
</evidence>
<dbReference type="GO" id="GO:0016616">
    <property type="term" value="F:oxidoreductase activity, acting on the CH-OH group of donors, NAD or NADP as acceptor"/>
    <property type="evidence" value="ECO:0007669"/>
    <property type="project" value="InterPro"/>
</dbReference>
<organism evidence="6 7">
    <name type="scientific">Tolypothrix tenuis PCC 7101</name>
    <dbReference type="NCBI Taxonomy" id="231146"/>
    <lineage>
        <taxon>Bacteria</taxon>
        <taxon>Bacillati</taxon>
        <taxon>Cyanobacteriota</taxon>
        <taxon>Cyanophyceae</taxon>
        <taxon>Nostocales</taxon>
        <taxon>Tolypothrichaceae</taxon>
        <taxon>Tolypothrix</taxon>
    </lineage>
</organism>
<dbReference type="PANTHER" id="PTHR43490">
    <property type="entry name" value="(+)-NEOMENTHOL DEHYDROGENASE"/>
    <property type="match status" value="1"/>
</dbReference>
<comment type="similarity">
    <text evidence="1 4">Belongs to the short-chain dehydrogenases/reductases (SDR) family.</text>
</comment>
<dbReference type="EMBL" id="AP018248">
    <property type="protein sequence ID" value="BAY98252.1"/>
    <property type="molecule type" value="Genomic_DNA"/>
</dbReference>
<feature type="domain" description="Ketoreductase" evidence="5">
    <location>
        <begin position="6"/>
        <end position="203"/>
    </location>
</feature>
<keyword evidence="2" id="KW-0521">NADP</keyword>
<dbReference type="AlphaFoldDB" id="A0A1Z4MXS9"/>
<evidence type="ECO:0000256" key="1">
    <source>
        <dbReference type="ARBA" id="ARBA00006484"/>
    </source>
</evidence>
<dbReference type="InterPro" id="IPR002347">
    <property type="entry name" value="SDR_fam"/>
</dbReference>
<dbReference type="PRINTS" id="PR00081">
    <property type="entry name" value="GDHRDH"/>
</dbReference>
<keyword evidence="7" id="KW-1185">Reference proteome</keyword>
<dbReference type="CDD" id="cd05324">
    <property type="entry name" value="carb_red_PTCR-like_SDR_c"/>
    <property type="match status" value="1"/>
</dbReference>
<dbReference type="Pfam" id="PF00106">
    <property type="entry name" value="adh_short"/>
    <property type="match status" value="1"/>
</dbReference>
<dbReference type="SUPFAM" id="SSF51735">
    <property type="entry name" value="NAD(P)-binding Rossmann-fold domains"/>
    <property type="match status" value="1"/>
</dbReference>
<protein>
    <submittedName>
        <fullName evidence="6">Short-chain dehydrogenase/reductase SDR</fullName>
    </submittedName>
</protein>
<dbReference type="GO" id="GO:0016020">
    <property type="term" value="C:membrane"/>
    <property type="evidence" value="ECO:0007669"/>
    <property type="project" value="TreeGrafter"/>
</dbReference>
<name>A0A1Z4MXS9_9CYAN</name>
<dbReference type="InterPro" id="IPR036291">
    <property type="entry name" value="NAD(P)-bd_dom_sf"/>
</dbReference>
<dbReference type="Proteomes" id="UP000218785">
    <property type="component" value="Chromosome"/>
</dbReference>
<evidence type="ECO:0000313" key="6">
    <source>
        <dbReference type="EMBL" id="BAY98252.1"/>
    </source>
</evidence>
<dbReference type="InterPro" id="IPR057326">
    <property type="entry name" value="KR_dom"/>
</dbReference>
<keyword evidence="3" id="KW-0560">Oxidoreductase</keyword>
<evidence type="ECO:0000259" key="5">
    <source>
        <dbReference type="SMART" id="SM00822"/>
    </source>
</evidence>
<evidence type="ECO:0000256" key="4">
    <source>
        <dbReference type="RuleBase" id="RU000363"/>
    </source>
</evidence>
<dbReference type="PANTHER" id="PTHR43490:SF99">
    <property type="entry name" value="SHORT-CHAIN DEHYDROGENASE_REDUCTASE"/>
    <property type="match status" value="1"/>
</dbReference>